<reference evidence="1" key="1">
    <citation type="submission" date="2014-11" db="EMBL/GenBank/DDBJ databases">
        <authorList>
            <person name="Amaro Gonzalez C."/>
        </authorList>
    </citation>
    <scope>NUCLEOTIDE SEQUENCE</scope>
</reference>
<sequence>MVTDQHSIHQVTMDQR</sequence>
<organism evidence="1">
    <name type="scientific">Anguilla anguilla</name>
    <name type="common">European freshwater eel</name>
    <name type="synonym">Muraena anguilla</name>
    <dbReference type="NCBI Taxonomy" id="7936"/>
    <lineage>
        <taxon>Eukaryota</taxon>
        <taxon>Metazoa</taxon>
        <taxon>Chordata</taxon>
        <taxon>Craniata</taxon>
        <taxon>Vertebrata</taxon>
        <taxon>Euteleostomi</taxon>
        <taxon>Actinopterygii</taxon>
        <taxon>Neopterygii</taxon>
        <taxon>Teleostei</taxon>
        <taxon>Anguilliformes</taxon>
        <taxon>Anguillidae</taxon>
        <taxon>Anguilla</taxon>
    </lineage>
</organism>
<dbReference type="EMBL" id="GBXM01060646">
    <property type="protein sequence ID" value="JAH47931.1"/>
    <property type="molecule type" value="Transcribed_RNA"/>
</dbReference>
<name>A0A0E9T2T2_ANGAN</name>
<proteinExistence type="predicted"/>
<dbReference type="AlphaFoldDB" id="A0A0E9T2T2"/>
<reference evidence="1" key="2">
    <citation type="journal article" date="2015" name="Fish Shellfish Immunol.">
        <title>Early steps in the European eel (Anguilla anguilla)-Vibrio vulnificus interaction in the gills: Role of the RtxA13 toxin.</title>
        <authorList>
            <person name="Callol A."/>
            <person name="Pajuelo D."/>
            <person name="Ebbesson L."/>
            <person name="Teles M."/>
            <person name="MacKenzie S."/>
            <person name="Amaro C."/>
        </authorList>
    </citation>
    <scope>NUCLEOTIDE SEQUENCE</scope>
</reference>
<evidence type="ECO:0000313" key="1">
    <source>
        <dbReference type="EMBL" id="JAH47931.1"/>
    </source>
</evidence>
<accession>A0A0E9T2T2</accession>
<protein>
    <submittedName>
        <fullName evidence="1">Uncharacterized protein</fullName>
    </submittedName>
</protein>